<keyword evidence="3" id="KW-1185">Reference proteome</keyword>
<protein>
    <submittedName>
        <fullName evidence="2">Cytochrome Cbb3 oxidase maturation protein CcoH</fullName>
    </submittedName>
</protein>
<keyword evidence="1" id="KW-0472">Membrane</keyword>
<evidence type="ECO:0000256" key="1">
    <source>
        <dbReference type="SAM" id="Phobius"/>
    </source>
</evidence>
<feature type="transmembrane region" description="Helical" evidence="1">
    <location>
        <begin position="6"/>
        <end position="25"/>
    </location>
</feature>
<evidence type="ECO:0000313" key="3">
    <source>
        <dbReference type="Proteomes" id="UP000286715"/>
    </source>
</evidence>
<dbReference type="InterPro" id="IPR008620">
    <property type="entry name" value="FixH"/>
</dbReference>
<reference evidence="2 3" key="1">
    <citation type="submission" date="2018-11" db="EMBL/GenBank/DDBJ databases">
        <title>Schleiferia aggregans sp. nov., a moderately thermophilic heterotrophic bacterium isolated from microbial mats at a terrestrial hot spring.</title>
        <authorList>
            <person name="Iino T."/>
            <person name="Ohkuma M."/>
            <person name="Haruta S."/>
        </authorList>
    </citation>
    <scope>NUCLEOTIDE SEQUENCE [LARGE SCALE GENOMIC DNA]</scope>
    <source>
        <strain evidence="2 3">LA</strain>
    </source>
</reference>
<proteinExistence type="predicted"/>
<name>A0A401XK90_9FLAO</name>
<dbReference type="AlphaFoldDB" id="A0A401XK90"/>
<accession>A0A401XK90</accession>
<keyword evidence="1" id="KW-1133">Transmembrane helix</keyword>
<dbReference type="Pfam" id="PF05751">
    <property type="entry name" value="FixH"/>
    <property type="match status" value="1"/>
</dbReference>
<dbReference type="EMBL" id="BHZE01000007">
    <property type="protein sequence ID" value="GCD77455.1"/>
    <property type="molecule type" value="Genomic_DNA"/>
</dbReference>
<keyword evidence="1" id="KW-0812">Transmembrane</keyword>
<organism evidence="2 3">
    <name type="scientific">Thermaurantimonas aggregans</name>
    <dbReference type="NCBI Taxonomy" id="2173829"/>
    <lineage>
        <taxon>Bacteria</taxon>
        <taxon>Pseudomonadati</taxon>
        <taxon>Bacteroidota</taxon>
        <taxon>Flavobacteriia</taxon>
        <taxon>Flavobacteriales</taxon>
        <taxon>Schleiferiaceae</taxon>
        <taxon>Thermaurantimonas</taxon>
    </lineage>
</organism>
<gene>
    <name evidence="2" type="primary">ccoH</name>
    <name evidence="2" type="ORF">JCM31826_09370</name>
</gene>
<dbReference type="Proteomes" id="UP000286715">
    <property type="component" value="Unassembled WGS sequence"/>
</dbReference>
<sequence length="140" mass="16979">MKLNWGWYIVFALVGFAAFVIYHVIGMMRENTDLITENYYNEELLYQERMEEKQRAIDENRFLNIHYDAQNVYIRLPFEGFFEAQINFIHPERKIFDRFYSSTDTLVVLPRSDFKPGKWNLKCLVTYNGKKYLFEETVFL</sequence>
<dbReference type="OrthoDB" id="1493774at2"/>
<comment type="caution">
    <text evidence="2">The sequence shown here is derived from an EMBL/GenBank/DDBJ whole genome shotgun (WGS) entry which is preliminary data.</text>
</comment>
<evidence type="ECO:0000313" key="2">
    <source>
        <dbReference type="EMBL" id="GCD77455.1"/>
    </source>
</evidence>
<dbReference type="RefSeq" id="WP_124397517.1">
    <property type="nucleotide sequence ID" value="NZ_BHZE01000007.1"/>
</dbReference>